<comment type="caution">
    <text evidence="3">The sequence shown here is derived from an EMBL/GenBank/DDBJ whole genome shotgun (WGS) entry which is preliminary data.</text>
</comment>
<dbReference type="InterPro" id="IPR011042">
    <property type="entry name" value="6-blade_b-propeller_TolB-like"/>
</dbReference>
<dbReference type="Proteomes" id="UP001156694">
    <property type="component" value="Unassembled WGS sequence"/>
</dbReference>
<feature type="domain" description="Phytase-like" evidence="2">
    <location>
        <begin position="38"/>
        <end position="276"/>
    </location>
</feature>
<evidence type="ECO:0000313" key="3">
    <source>
        <dbReference type="EMBL" id="GLQ35365.1"/>
    </source>
</evidence>
<dbReference type="InterPro" id="IPR027372">
    <property type="entry name" value="Phytase-like_dom"/>
</dbReference>
<dbReference type="Pfam" id="PF13449">
    <property type="entry name" value="Phytase-like"/>
    <property type="match status" value="1"/>
</dbReference>
<keyword evidence="4" id="KW-1185">Reference proteome</keyword>
<evidence type="ECO:0000313" key="4">
    <source>
        <dbReference type="Proteomes" id="UP001156694"/>
    </source>
</evidence>
<gene>
    <name evidence="3" type="ORF">GCM10007939_16480</name>
</gene>
<keyword evidence="1" id="KW-0732">Signal</keyword>
<dbReference type="RefSeq" id="WP_284377712.1">
    <property type="nucleotide sequence ID" value="NZ_BSNN01000004.1"/>
</dbReference>
<dbReference type="EMBL" id="BSNN01000004">
    <property type="protein sequence ID" value="GLQ35365.1"/>
    <property type="molecule type" value="Genomic_DNA"/>
</dbReference>
<evidence type="ECO:0000259" key="2">
    <source>
        <dbReference type="Pfam" id="PF13449"/>
    </source>
</evidence>
<evidence type="ECO:0000256" key="1">
    <source>
        <dbReference type="SAM" id="SignalP"/>
    </source>
</evidence>
<dbReference type="PIRSF" id="PIRSF031900">
    <property type="entry name" value="UCP031900"/>
    <property type="match status" value="1"/>
</dbReference>
<dbReference type="Gene3D" id="2.120.10.30">
    <property type="entry name" value="TolB, C-terminal domain"/>
    <property type="match status" value="1"/>
</dbReference>
<name>A0ABQ5VVS3_9RHOB</name>
<dbReference type="InterPro" id="IPR014567">
    <property type="entry name" value="UCP031900"/>
</dbReference>
<proteinExistence type="predicted"/>
<sequence>MIKAILVFFASATLALAEGAGDAARFSGAAKLSGEGAKFGGFSAIHVYENGQEFLALSDHGLFLRGVLERKDGTLTGVIPQEQSPVRKIDGGAVSGNNSDSEGIAVAQNGDIFVSFEGFHRVRKYTDIDGNAAHISGHARFKSMQQNSSLEALAIDKNGVLYTMPERSGHEKRPFPIYRYQGGAWDIYGQVPRDHPFLMVGADIGPDGRFYVLERHFAGFGFATQLRSFAMGQSGLRDERRHLRTRTGRHDNLEGISVWRDPQGNLRATMISDDNFRFFLASEIVEYILP</sequence>
<protein>
    <recommendedName>
        <fullName evidence="2">Phytase-like domain-containing protein</fullName>
    </recommendedName>
</protein>
<reference evidence="4" key="1">
    <citation type="journal article" date="2019" name="Int. J. Syst. Evol. Microbiol.">
        <title>The Global Catalogue of Microorganisms (GCM) 10K type strain sequencing project: providing services to taxonomists for standard genome sequencing and annotation.</title>
        <authorList>
            <consortium name="The Broad Institute Genomics Platform"/>
            <consortium name="The Broad Institute Genome Sequencing Center for Infectious Disease"/>
            <person name="Wu L."/>
            <person name="Ma J."/>
        </authorList>
    </citation>
    <scope>NUCLEOTIDE SEQUENCE [LARGE SCALE GENOMIC DNA]</scope>
    <source>
        <strain evidence="4">NBRC 110140</strain>
    </source>
</reference>
<accession>A0ABQ5VVS3</accession>
<feature type="chain" id="PRO_5047245186" description="Phytase-like domain-containing protein" evidence="1">
    <location>
        <begin position="18"/>
        <end position="290"/>
    </location>
</feature>
<dbReference type="SUPFAM" id="SSF101898">
    <property type="entry name" value="NHL repeat"/>
    <property type="match status" value="1"/>
</dbReference>
<organism evidence="3 4">
    <name type="scientific">Amylibacter marinus</name>
    <dbReference type="NCBI Taxonomy" id="1475483"/>
    <lineage>
        <taxon>Bacteria</taxon>
        <taxon>Pseudomonadati</taxon>
        <taxon>Pseudomonadota</taxon>
        <taxon>Alphaproteobacteria</taxon>
        <taxon>Rhodobacterales</taxon>
        <taxon>Paracoccaceae</taxon>
        <taxon>Amylibacter</taxon>
    </lineage>
</organism>
<feature type="signal peptide" evidence="1">
    <location>
        <begin position="1"/>
        <end position="17"/>
    </location>
</feature>